<sequence>MEPNQGPLTTRKDDIDNVPAIHQPPIHRLPHEVLAGIFTALQPRRRSRHTIPFEVAMSHVCTYWRDITFGTPLLWINIDIYSIRSLECVSSYLTRSQRCPIDVRFDIWASDRLLSPEASGATILPLVDLVIQHSDRWKTLLVFTSHTTTTASILLKLADVAAPLLQRIRVMGDDGDNVEPPSGQILVSSPGVLTGGVPMLTTVQMGNMRCLPPLANVTTLHLRASHFSSSELNTHILSDLTTACPSLTTFSIHGNFRGDWIGENITMPSLRSLWFQNGDTLAAKFLATVSLPNLESLWLDCPQYRVIQVIDHSIPRPTFPALKYLTLQYFDFYASSQFAKAFPTITALHFSFCNPFHITFLKETLIEDDHSRWPNLDTLVFRTTRETHAIKFSKTLDEIVSERQRGNNPIRKLLLDKDILGNLFTADSLRARTNLDVLRPDNFDDPWWIMSHMDFGDRL</sequence>
<dbReference type="Proteomes" id="UP000565441">
    <property type="component" value="Unassembled WGS sequence"/>
</dbReference>
<dbReference type="PANTHER" id="PTHR38926">
    <property type="entry name" value="F-BOX DOMAIN CONTAINING PROTEIN, EXPRESSED"/>
    <property type="match status" value="1"/>
</dbReference>
<dbReference type="EMBL" id="JAACJP010000013">
    <property type="protein sequence ID" value="KAF5380501.1"/>
    <property type="molecule type" value="Genomic_DNA"/>
</dbReference>
<evidence type="ECO:0000259" key="1">
    <source>
        <dbReference type="Pfam" id="PF12937"/>
    </source>
</evidence>
<dbReference type="Pfam" id="PF12937">
    <property type="entry name" value="F-box-like"/>
    <property type="match status" value="1"/>
</dbReference>
<proteinExistence type="predicted"/>
<dbReference type="SUPFAM" id="SSF81383">
    <property type="entry name" value="F-box domain"/>
    <property type="match status" value="1"/>
</dbReference>
<dbReference type="PANTHER" id="PTHR38926:SF5">
    <property type="entry name" value="F-BOX AND LEUCINE-RICH REPEAT PROTEIN 6"/>
    <property type="match status" value="1"/>
</dbReference>
<dbReference type="InterPro" id="IPR036047">
    <property type="entry name" value="F-box-like_dom_sf"/>
</dbReference>
<accession>A0A8H5HC67</accession>
<evidence type="ECO:0000313" key="3">
    <source>
        <dbReference type="Proteomes" id="UP000565441"/>
    </source>
</evidence>
<gene>
    <name evidence="2" type="ORF">D9615_004688</name>
</gene>
<dbReference type="SUPFAM" id="SSF52047">
    <property type="entry name" value="RNI-like"/>
    <property type="match status" value="1"/>
</dbReference>
<organism evidence="2 3">
    <name type="scientific">Tricholomella constricta</name>
    <dbReference type="NCBI Taxonomy" id="117010"/>
    <lineage>
        <taxon>Eukaryota</taxon>
        <taxon>Fungi</taxon>
        <taxon>Dikarya</taxon>
        <taxon>Basidiomycota</taxon>
        <taxon>Agaricomycotina</taxon>
        <taxon>Agaricomycetes</taxon>
        <taxon>Agaricomycetidae</taxon>
        <taxon>Agaricales</taxon>
        <taxon>Tricholomatineae</taxon>
        <taxon>Lyophyllaceae</taxon>
        <taxon>Tricholomella</taxon>
    </lineage>
</organism>
<protein>
    <recommendedName>
        <fullName evidence="1">F-box domain-containing protein</fullName>
    </recommendedName>
</protein>
<name>A0A8H5HC67_9AGAR</name>
<keyword evidence="3" id="KW-1185">Reference proteome</keyword>
<dbReference type="OrthoDB" id="3023006at2759"/>
<dbReference type="Gene3D" id="3.80.10.10">
    <property type="entry name" value="Ribonuclease Inhibitor"/>
    <property type="match status" value="1"/>
</dbReference>
<dbReference type="InterPro" id="IPR032675">
    <property type="entry name" value="LRR_dom_sf"/>
</dbReference>
<dbReference type="Gene3D" id="1.20.1280.50">
    <property type="match status" value="1"/>
</dbReference>
<dbReference type="AlphaFoldDB" id="A0A8H5HC67"/>
<feature type="domain" description="F-box" evidence="1">
    <location>
        <begin position="26"/>
        <end position="80"/>
    </location>
</feature>
<comment type="caution">
    <text evidence="2">The sequence shown here is derived from an EMBL/GenBank/DDBJ whole genome shotgun (WGS) entry which is preliminary data.</text>
</comment>
<reference evidence="2 3" key="1">
    <citation type="journal article" date="2020" name="ISME J.">
        <title>Uncovering the hidden diversity of litter-decomposition mechanisms in mushroom-forming fungi.</title>
        <authorList>
            <person name="Floudas D."/>
            <person name="Bentzer J."/>
            <person name="Ahren D."/>
            <person name="Johansson T."/>
            <person name="Persson P."/>
            <person name="Tunlid A."/>
        </authorList>
    </citation>
    <scope>NUCLEOTIDE SEQUENCE [LARGE SCALE GENOMIC DNA]</scope>
    <source>
        <strain evidence="2 3">CBS 661.87</strain>
    </source>
</reference>
<dbReference type="InterPro" id="IPR001810">
    <property type="entry name" value="F-box_dom"/>
</dbReference>
<evidence type="ECO:0000313" key="2">
    <source>
        <dbReference type="EMBL" id="KAF5380501.1"/>
    </source>
</evidence>